<sequence length="134" mass="15229">MAVRPHETYVRALTFFPISSPSLQGSGYREGSGTTAPKKGKDIIKEELLKRAYSESSLTRRDKRSKLSSLHIAPLRDAIEAHRHCLAPLPLAVVLLYVYRRRPREIGKRGKPGDRNDWCPVKWVSVVPKLITWP</sequence>
<dbReference type="EMBL" id="AP003706">
    <property type="protein sequence ID" value="BAD73607.1"/>
    <property type="molecule type" value="Genomic_DNA"/>
</dbReference>
<organism evidence="1">
    <name type="scientific">Oryza sativa subsp. japonica</name>
    <name type="common">Rice</name>
    <dbReference type="NCBI Taxonomy" id="39947"/>
    <lineage>
        <taxon>Eukaryota</taxon>
        <taxon>Viridiplantae</taxon>
        <taxon>Streptophyta</taxon>
        <taxon>Embryophyta</taxon>
        <taxon>Tracheophyta</taxon>
        <taxon>Spermatophyta</taxon>
        <taxon>Magnoliopsida</taxon>
        <taxon>Liliopsida</taxon>
        <taxon>Poales</taxon>
        <taxon>Poaceae</taxon>
        <taxon>BOP clade</taxon>
        <taxon>Oryzoideae</taxon>
        <taxon>Oryzeae</taxon>
        <taxon>Oryzinae</taxon>
        <taxon>Oryza</taxon>
        <taxon>Oryza sativa</taxon>
    </lineage>
</organism>
<name>Q5QLU5_ORYSJ</name>
<proteinExistence type="predicted"/>
<gene>
    <name evidence="1" type="primary">OJ1125_C04.9</name>
</gene>
<dbReference type="AlphaFoldDB" id="Q5QLU5"/>
<reference evidence="1" key="1">
    <citation type="journal article" date="2002" name="Nature">
        <title>The genome sequence and structure of rice chromosome 1.</title>
        <authorList>
            <person name="Sasaki T."/>
            <person name="Matsumoto T."/>
            <person name="Yamamoto K."/>
            <person name="Sakata K."/>
            <person name="Baba T."/>
            <person name="Katayose Y."/>
            <person name="Wu J."/>
            <person name="Niimura Y."/>
            <person name="Cheng Z."/>
            <person name="Nagamura Y."/>
            <person name="Antonio B.A."/>
            <person name="Kanamori H."/>
            <person name="Hosokawa S."/>
            <person name="Masukawa M."/>
            <person name="Arikawa K."/>
            <person name="Chiden Y."/>
            <person name="Hayashi M."/>
            <person name="Okamoto M."/>
            <person name="Ando T."/>
            <person name="Aoki H."/>
            <person name="Arita K."/>
            <person name="Hamada M."/>
            <person name="Harada C."/>
            <person name="Hijishita S."/>
            <person name="Honda M."/>
            <person name="Ichikawa Y."/>
            <person name="Idonuma A."/>
            <person name="Iijima M."/>
            <person name="Ikeda M."/>
            <person name="Ikeno M."/>
            <person name="Itoh S."/>
            <person name="Itoh T."/>
            <person name="Itoh Y."/>
            <person name="Itoh Y."/>
            <person name="Iwabuchi A."/>
            <person name="Kamiya K."/>
            <person name="Karasawa W."/>
            <person name="Katagiri S."/>
            <person name="Kikuta A."/>
            <person name="Kobayashi N."/>
            <person name="Kono I."/>
            <person name="Machita K."/>
            <person name="Maehara T."/>
            <person name="Mizuno H."/>
            <person name="Mizubayashi T."/>
            <person name="Mukai Y."/>
            <person name="Nagasaki H."/>
            <person name="Nakashima M."/>
            <person name="Nakama Y."/>
            <person name="Nakamichi Y."/>
            <person name="Nakamura M."/>
            <person name="Namiki N."/>
            <person name="Negishi M."/>
            <person name="Ohta I."/>
            <person name="Ono N."/>
            <person name="Saji S."/>
            <person name="Sakai K."/>
            <person name="Shibata M."/>
            <person name="Shimokawa T."/>
            <person name="Shomura A."/>
            <person name="Song J."/>
            <person name="Takazaki Y."/>
            <person name="Terasawa K."/>
            <person name="Tsuji K."/>
            <person name="Waki K."/>
            <person name="Yamagata H."/>
            <person name="Yamane H."/>
            <person name="Yoshiki S."/>
            <person name="Yoshihara R."/>
            <person name="Yukawa K."/>
            <person name="Zhong H."/>
            <person name="Iwama H."/>
            <person name="Endo T."/>
            <person name="Ito H."/>
            <person name="Hahn J.H."/>
            <person name="Kim H.I."/>
            <person name="Eun M.Y."/>
            <person name="Yano M."/>
            <person name="Jiang J."/>
            <person name="Gojobori T."/>
        </authorList>
    </citation>
    <scope>NUCLEOTIDE SEQUENCE [LARGE SCALE GENOMIC DNA]</scope>
</reference>
<accession>Q5QLU5</accession>
<protein>
    <submittedName>
        <fullName evidence="1">Uncharacterized protein</fullName>
    </submittedName>
</protein>
<dbReference type="Proteomes" id="UP000817658">
    <property type="component" value="Chromosome 1"/>
</dbReference>
<evidence type="ECO:0000313" key="1">
    <source>
        <dbReference type="EMBL" id="BAD73607.1"/>
    </source>
</evidence>